<evidence type="ECO:0000259" key="4">
    <source>
        <dbReference type="Pfam" id="PF16193"/>
    </source>
</evidence>
<dbReference type="GO" id="GO:0008047">
    <property type="term" value="F:enzyme activator activity"/>
    <property type="evidence" value="ECO:0007669"/>
    <property type="project" value="TreeGrafter"/>
</dbReference>
<evidence type="ECO:0000256" key="2">
    <source>
        <dbReference type="ARBA" id="ARBA00022840"/>
    </source>
</evidence>
<sequence>LADNERGLVGAAGRGNEPVEASDDILFRIASFANGDARAAYNTLELAAKSAHANKGSARVITRELLGEVLQRRVLRYDKAGEEHFNLISALHKSVRNSDPDAALYWLARMIESGEDPLYIARRMVRMASEDIGLADTNALAVTLAAKDAFDFLGAPEGHLALAQAAVYLSLAPKSNAVYTAYGEVLDDVHKTEADPVPLHLRNAPTGLMKSLGYGEGYKYAHDFDQKVTDMSCLPDNLASRTYYQPTDEGFEQRLRLRLDEIRRLKSKPVPKS</sequence>
<reference evidence="5" key="1">
    <citation type="submission" date="2020-06" db="EMBL/GenBank/DDBJ databases">
        <title>Legume-microbial interactions unlock mineral nutrients during tropical forest succession.</title>
        <authorList>
            <person name="Epihov D.Z."/>
        </authorList>
    </citation>
    <scope>NUCLEOTIDE SEQUENCE [LARGE SCALE GENOMIC DNA]</scope>
    <source>
        <strain evidence="5">Pan2503</strain>
    </source>
</reference>
<dbReference type="PANTHER" id="PTHR13779">
    <property type="entry name" value="WERNER HELICASE-INTERACTING PROTEIN 1 FAMILY MEMBER"/>
    <property type="match status" value="1"/>
</dbReference>
<dbReference type="InterPro" id="IPR021886">
    <property type="entry name" value="MgsA_C"/>
</dbReference>
<dbReference type="SUPFAM" id="SSF48019">
    <property type="entry name" value="post-AAA+ oligomerization domain-like"/>
    <property type="match status" value="1"/>
</dbReference>
<dbReference type="InterPro" id="IPR051314">
    <property type="entry name" value="AAA_ATPase_RarA/MGS1/WRNIP1"/>
</dbReference>
<dbReference type="Pfam" id="PF16193">
    <property type="entry name" value="AAA_assoc_2"/>
    <property type="match status" value="1"/>
</dbReference>
<comment type="caution">
    <text evidence="5">The sequence shown here is derived from an EMBL/GenBank/DDBJ whole genome shotgun (WGS) entry which is preliminary data.</text>
</comment>
<feature type="domain" description="AAA C-terminal" evidence="4">
    <location>
        <begin position="16"/>
        <end position="96"/>
    </location>
</feature>
<dbReference type="CDD" id="cd18139">
    <property type="entry name" value="HLD_clamp_RarA"/>
    <property type="match status" value="1"/>
</dbReference>
<name>A0A7V8NPT8_9BACT</name>
<dbReference type="Pfam" id="PF12002">
    <property type="entry name" value="MgsA_C"/>
    <property type="match status" value="1"/>
</dbReference>
<keyword evidence="1" id="KW-0547">Nucleotide-binding</keyword>
<dbReference type="PANTHER" id="PTHR13779:SF7">
    <property type="entry name" value="ATPASE WRNIP1"/>
    <property type="match status" value="1"/>
</dbReference>
<evidence type="ECO:0000256" key="1">
    <source>
        <dbReference type="ARBA" id="ARBA00022741"/>
    </source>
</evidence>
<keyword evidence="6" id="KW-1185">Reference proteome</keyword>
<dbReference type="FunFam" id="1.20.272.10:FF:000001">
    <property type="entry name" value="Putative AAA family ATPase"/>
    <property type="match status" value="1"/>
</dbReference>
<feature type="non-terminal residue" evidence="5">
    <location>
        <position position="1"/>
    </location>
</feature>
<dbReference type="InterPro" id="IPR008921">
    <property type="entry name" value="DNA_pol3_clamp-load_cplx_C"/>
</dbReference>
<proteinExistence type="predicted"/>
<evidence type="ECO:0000259" key="3">
    <source>
        <dbReference type="Pfam" id="PF12002"/>
    </source>
</evidence>
<evidence type="ECO:0000313" key="5">
    <source>
        <dbReference type="EMBL" id="MBA0085280.1"/>
    </source>
</evidence>
<feature type="domain" description="MgsA AAA+ ATPase C-terminal" evidence="3">
    <location>
        <begin position="97"/>
        <end position="262"/>
    </location>
</feature>
<gene>
    <name evidence="5" type="ORF">HRJ53_09805</name>
</gene>
<keyword evidence="2" id="KW-0067">ATP-binding</keyword>
<dbReference type="GO" id="GO:0005524">
    <property type="term" value="F:ATP binding"/>
    <property type="evidence" value="ECO:0007669"/>
    <property type="project" value="UniProtKB-KW"/>
</dbReference>
<dbReference type="GO" id="GO:0003677">
    <property type="term" value="F:DNA binding"/>
    <property type="evidence" value="ECO:0007669"/>
    <property type="project" value="InterPro"/>
</dbReference>
<evidence type="ECO:0000313" key="6">
    <source>
        <dbReference type="Proteomes" id="UP000567293"/>
    </source>
</evidence>
<protein>
    <submittedName>
        <fullName evidence="5">Replication-associated recombination protein A</fullName>
    </submittedName>
</protein>
<dbReference type="EMBL" id="JACDQQ010000942">
    <property type="protein sequence ID" value="MBA0085280.1"/>
    <property type="molecule type" value="Genomic_DNA"/>
</dbReference>
<dbReference type="InterPro" id="IPR032423">
    <property type="entry name" value="AAA_assoc_2"/>
</dbReference>
<dbReference type="Gene3D" id="1.20.272.10">
    <property type="match status" value="1"/>
</dbReference>
<dbReference type="GO" id="GO:0017116">
    <property type="term" value="F:single-stranded DNA helicase activity"/>
    <property type="evidence" value="ECO:0007669"/>
    <property type="project" value="TreeGrafter"/>
</dbReference>
<organism evidence="5 6">
    <name type="scientific">Candidatus Acidiferrum panamense</name>
    <dbReference type="NCBI Taxonomy" id="2741543"/>
    <lineage>
        <taxon>Bacteria</taxon>
        <taxon>Pseudomonadati</taxon>
        <taxon>Acidobacteriota</taxon>
        <taxon>Terriglobia</taxon>
        <taxon>Candidatus Acidiferrales</taxon>
        <taxon>Candidatus Acidiferrum</taxon>
    </lineage>
</organism>
<dbReference type="Gene3D" id="1.10.8.60">
    <property type="match status" value="1"/>
</dbReference>
<dbReference type="Gene3D" id="1.10.3710.10">
    <property type="entry name" value="DNA polymerase III clamp loader subunits, C-terminal domain"/>
    <property type="match status" value="1"/>
</dbReference>
<dbReference type="GO" id="GO:0006261">
    <property type="term" value="P:DNA-templated DNA replication"/>
    <property type="evidence" value="ECO:0007669"/>
    <property type="project" value="TreeGrafter"/>
</dbReference>
<dbReference type="AlphaFoldDB" id="A0A7V8NPT8"/>
<dbReference type="GO" id="GO:0000731">
    <property type="term" value="P:DNA synthesis involved in DNA repair"/>
    <property type="evidence" value="ECO:0007669"/>
    <property type="project" value="TreeGrafter"/>
</dbReference>
<dbReference type="Proteomes" id="UP000567293">
    <property type="component" value="Unassembled WGS sequence"/>
</dbReference>
<accession>A0A7V8NPT8</accession>